<comment type="pathway">
    <text evidence="1 8">Cofactor biosynthesis; tetrahydrofolate biosynthesis; 5,6,7,8-tetrahydrofolate from 7,8-dihydrofolate: step 1/1.</text>
</comment>
<evidence type="ECO:0000313" key="11">
    <source>
        <dbReference type="Proteomes" id="UP000808349"/>
    </source>
</evidence>
<dbReference type="SUPFAM" id="SSF53597">
    <property type="entry name" value="Dihydrofolate reductase-like"/>
    <property type="match status" value="1"/>
</dbReference>
<evidence type="ECO:0000313" key="10">
    <source>
        <dbReference type="EMBL" id="MBK9718574.1"/>
    </source>
</evidence>
<dbReference type="FunFam" id="3.40.430.10:FF:000001">
    <property type="entry name" value="Dihydrofolate reductase"/>
    <property type="match status" value="1"/>
</dbReference>
<keyword evidence="6 8" id="KW-0560">Oxidoreductase</keyword>
<dbReference type="CDD" id="cd00209">
    <property type="entry name" value="DHFR"/>
    <property type="match status" value="1"/>
</dbReference>
<dbReference type="GO" id="GO:0046654">
    <property type="term" value="P:tetrahydrofolate biosynthetic process"/>
    <property type="evidence" value="ECO:0007669"/>
    <property type="project" value="InterPro"/>
</dbReference>
<dbReference type="PROSITE" id="PS51330">
    <property type="entry name" value="DHFR_2"/>
    <property type="match status" value="1"/>
</dbReference>
<evidence type="ECO:0000259" key="9">
    <source>
        <dbReference type="PROSITE" id="PS51330"/>
    </source>
</evidence>
<gene>
    <name evidence="10" type="ORF">IPO85_13885</name>
</gene>
<sequence>MIISAIVAMNAEGIIGLNNQIPWHLSSDLKFFKKTTTGHHILMGRKCYESIGMPLPNRTNIVITRDPYFIISNCLIAHSIEEGISIAKSNQETELFIIGGGEIYNQSMYLCDQLYVTLVDYNGRGDVYFPKIDLNEWDLVHEENHLASDKNPYQHKFQWYNRK</sequence>
<dbReference type="GO" id="GO:0004146">
    <property type="term" value="F:dihydrofolate reductase activity"/>
    <property type="evidence" value="ECO:0007669"/>
    <property type="project" value="UniProtKB-EC"/>
</dbReference>
<evidence type="ECO:0000256" key="3">
    <source>
        <dbReference type="ARBA" id="ARBA00012856"/>
    </source>
</evidence>
<dbReference type="EC" id="1.5.1.3" evidence="3 8"/>
<dbReference type="AlphaFoldDB" id="A0A9D7SAX3"/>
<evidence type="ECO:0000256" key="2">
    <source>
        <dbReference type="ARBA" id="ARBA00009539"/>
    </source>
</evidence>
<dbReference type="PRINTS" id="PR00070">
    <property type="entry name" value="DHFR"/>
</dbReference>
<evidence type="ECO:0000256" key="4">
    <source>
        <dbReference type="ARBA" id="ARBA00022563"/>
    </source>
</evidence>
<dbReference type="InterPro" id="IPR024072">
    <property type="entry name" value="DHFR-like_dom_sf"/>
</dbReference>
<evidence type="ECO:0000256" key="8">
    <source>
        <dbReference type="PIRNR" id="PIRNR000194"/>
    </source>
</evidence>
<dbReference type="GO" id="GO:0046655">
    <property type="term" value="P:folic acid metabolic process"/>
    <property type="evidence" value="ECO:0007669"/>
    <property type="project" value="TreeGrafter"/>
</dbReference>
<dbReference type="PIRSF" id="PIRSF000194">
    <property type="entry name" value="DHFR"/>
    <property type="match status" value="1"/>
</dbReference>
<dbReference type="Pfam" id="PF00186">
    <property type="entry name" value="DHFR_1"/>
    <property type="match status" value="1"/>
</dbReference>
<dbReference type="PANTHER" id="PTHR48069">
    <property type="entry name" value="DIHYDROFOLATE REDUCTASE"/>
    <property type="match status" value="1"/>
</dbReference>
<keyword evidence="4 8" id="KW-0554">One-carbon metabolism</keyword>
<dbReference type="GO" id="GO:0005829">
    <property type="term" value="C:cytosol"/>
    <property type="evidence" value="ECO:0007669"/>
    <property type="project" value="TreeGrafter"/>
</dbReference>
<evidence type="ECO:0000256" key="1">
    <source>
        <dbReference type="ARBA" id="ARBA00004903"/>
    </source>
</evidence>
<dbReference type="PANTHER" id="PTHR48069:SF3">
    <property type="entry name" value="DIHYDROFOLATE REDUCTASE"/>
    <property type="match status" value="1"/>
</dbReference>
<accession>A0A9D7SAX3</accession>
<dbReference type="Gene3D" id="3.40.430.10">
    <property type="entry name" value="Dihydrofolate Reductase, subunit A"/>
    <property type="match status" value="1"/>
</dbReference>
<dbReference type="GO" id="GO:0046452">
    <property type="term" value="P:dihydrofolate metabolic process"/>
    <property type="evidence" value="ECO:0007669"/>
    <property type="project" value="TreeGrafter"/>
</dbReference>
<comment type="caution">
    <text evidence="10">The sequence shown here is derived from an EMBL/GenBank/DDBJ whole genome shotgun (WGS) entry which is preliminary data.</text>
</comment>
<protein>
    <recommendedName>
        <fullName evidence="3 8">Dihydrofolate reductase</fullName>
        <ecNumber evidence="3 8">1.5.1.3</ecNumber>
    </recommendedName>
</protein>
<comment type="catalytic activity">
    <reaction evidence="8">
        <text>(6S)-5,6,7,8-tetrahydrofolate + NADP(+) = 7,8-dihydrofolate + NADPH + H(+)</text>
        <dbReference type="Rhea" id="RHEA:15009"/>
        <dbReference type="ChEBI" id="CHEBI:15378"/>
        <dbReference type="ChEBI" id="CHEBI:57451"/>
        <dbReference type="ChEBI" id="CHEBI:57453"/>
        <dbReference type="ChEBI" id="CHEBI:57783"/>
        <dbReference type="ChEBI" id="CHEBI:58349"/>
        <dbReference type="EC" id="1.5.1.3"/>
    </reaction>
</comment>
<dbReference type="InterPro" id="IPR012259">
    <property type="entry name" value="DHFR"/>
</dbReference>
<comment type="similarity">
    <text evidence="2 8">Belongs to the dihydrofolate reductase family.</text>
</comment>
<evidence type="ECO:0000256" key="6">
    <source>
        <dbReference type="ARBA" id="ARBA00023002"/>
    </source>
</evidence>
<name>A0A9D7SAX3_9BACT</name>
<dbReference type="GO" id="GO:0070401">
    <property type="term" value="F:NADP+ binding"/>
    <property type="evidence" value="ECO:0007669"/>
    <property type="project" value="UniProtKB-ARBA"/>
</dbReference>
<dbReference type="Proteomes" id="UP000808349">
    <property type="component" value="Unassembled WGS sequence"/>
</dbReference>
<dbReference type="GO" id="GO:0006730">
    <property type="term" value="P:one-carbon metabolic process"/>
    <property type="evidence" value="ECO:0007669"/>
    <property type="project" value="UniProtKB-KW"/>
</dbReference>
<feature type="domain" description="DHFR" evidence="9">
    <location>
        <begin position="2"/>
        <end position="162"/>
    </location>
</feature>
<organism evidence="10 11">
    <name type="scientific">Candidatus Defluviibacterium haderslevense</name>
    <dbReference type="NCBI Taxonomy" id="2981993"/>
    <lineage>
        <taxon>Bacteria</taxon>
        <taxon>Pseudomonadati</taxon>
        <taxon>Bacteroidota</taxon>
        <taxon>Saprospiria</taxon>
        <taxon>Saprospirales</taxon>
        <taxon>Saprospiraceae</taxon>
        <taxon>Candidatus Defluviibacterium</taxon>
    </lineage>
</organism>
<evidence type="ECO:0000256" key="5">
    <source>
        <dbReference type="ARBA" id="ARBA00022857"/>
    </source>
</evidence>
<reference evidence="10 11" key="1">
    <citation type="submission" date="2020-10" db="EMBL/GenBank/DDBJ databases">
        <title>Connecting structure to function with the recovery of over 1000 high-quality activated sludge metagenome-assembled genomes encoding full-length rRNA genes using long-read sequencing.</title>
        <authorList>
            <person name="Singleton C.M."/>
            <person name="Petriglieri F."/>
            <person name="Kristensen J.M."/>
            <person name="Kirkegaard R.H."/>
            <person name="Michaelsen T.Y."/>
            <person name="Andersen M.H."/>
            <person name="Karst S.M."/>
            <person name="Dueholm M.S."/>
            <person name="Nielsen P.H."/>
            <person name="Albertsen M."/>
        </authorList>
    </citation>
    <scope>NUCLEOTIDE SEQUENCE [LARGE SCALE GENOMIC DNA]</scope>
    <source>
        <strain evidence="10">Ribe_18-Q3-R11-54_BAT3C.373</strain>
    </source>
</reference>
<proteinExistence type="inferred from homology"/>
<dbReference type="EMBL" id="JADKFW010000010">
    <property type="protein sequence ID" value="MBK9718574.1"/>
    <property type="molecule type" value="Genomic_DNA"/>
</dbReference>
<keyword evidence="5 8" id="KW-0521">NADP</keyword>
<dbReference type="InterPro" id="IPR001796">
    <property type="entry name" value="DHFR_dom"/>
</dbReference>
<comment type="function">
    <text evidence="7 8">Key enzyme in folate metabolism. Catalyzes an essential reaction for de novo glycine and purine synthesis, and for DNA precursor synthesis.</text>
</comment>
<evidence type="ECO:0000256" key="7">
    <source>
        <dbReference type="ARBA" id="ARBA00025067"/>
    </source>
</evidence>